<dbReference type="InterPro" id="IPR008271">
    <property type="entry name" value="Ser/Thr_kinase_AS"/>
</dbReference>
<comment type="caution">
    <text evidence="6">The sequence shown here is derived from an EMBL/GenBank/DDBJ whole genome shotgun (WGS) entry which is preliminary data.</text>
</comment>
<dbReference type="Proteomes" id="UP001143362">
    <property type="component" value="Unassembled WGS sequence"/>
</dbReference>
<dbReference type="PANTHER" id="PTHR43289:SF6">
    <property type="entry name" value="SERINE_THREONINE-PROTEIN KINASE NEKL-3"/>
    <property type="match status" value="1"/>
</dbReference>
<evidence type="ECO:0000259" key="5">
    <source>
        <dbReference type="PROSITE" id="PS50011"/>
    </source>
</evidence>
<dbReference type="Gene3D" id="3.30.200.20">
    <property type="entry name" value="Phosphorylase Kinase, domain 1"/>
    <property type="match status" value="1"/>
</dbReference>
<organism evidence="6 7">
    <name type="scientific">Candidatus Litorirhabdus singularis</name>
    <dbReference type="NCBI Taxonomy" id="2518993"/>
    <lineage>
        <taxon>Bacteria</taxon>
        <taxon>Pseudomonadati</taxon>
        <taxon>Pseudomonadota</taxon>
        <taxon>Gammaproteobacteria</taxon>
        <taxon>Cellvibrionales</taxon>
        <taxon>Halieaceae</taxon>
        <taxon>Candidatus Litorirhabdus</taxon>
    </lineage>
</organism>
<dbReference type="RefSeq" id="WP_279246390.1">
    <property type="nucleotide sequence ID" value="NZ_SHNN01000003.1"/>
</dbReference>
<dbReference type="InterPro" id="IPR011009">
    <property type="entry name" value="Kinase-like_dom_sf"/>
</dbReference>
<dbReference type="PROSITE" id="PS00108">
    <property type="entry name" value="PROTEIN_KINASE_ST"/>
    <property type="match status" value="1"/>
</dbReference>
<proteinExistence type="predicted"/>
<dbReference type="EMBL" id="SHNN01000003">
    <property type="protein sequence ID" value="MCX2982365.1"/>
    <property type="molecule type" value="Genomic_DNA"/>
</dbReference>
<keyword evidence="6" id="KW-0723">Serine/threonine-protein kinase</keyword>
<evidence type="ECO:0000256" key="1">
    <source>
        <dbReference type="ARBA" id="ARBA00022679"/>
    </source>
</evidence>
<evidence type="ECO:0000313" key="6">
    <source>
        <dbReference type="EMBL" id="MCX2982365.1"/>
    </source>
</evidence>
<name>A0ABT3TJH7_9GAMM</name>
<accession>A0ABT3TJH7</accession>
<sequence>MGQDTIGPYRVQSLVKQGGEGSVYAGYDRRLKRQVALKLIAAPRDREQREQVVAEARALARLNHRSIVQIFDVVETKSHLVLVMEYVPGLDLQVLCEQVALQQATVIQLGINLCSALAAAQRAGVVHRDLKPANVLIASSGQVKLGDFGIALGVPQAAPKAASNEDTLPVSVPGTLLAMSPEHAAGAELDARTDVFALGLILYRCLAGEHPFATAANDLVLLQQVQHTPHTPLQERNTAIAPELSELVDLMLTKDPRQRTLGALEVRQALIKIKRTVPVYQGAALSAVMGGRSREIMQIDSPSRLPASVTGAARSRLLSRAEWGRWGRPHPSRYIAGAMAASVLAGSGLLYYQEVAKTVQPVELRPPLIAAMSEGESLPSTDELHRLLGQALAATGQFSAAGATPEERLHTRIRCNTYLCELRMIRETHGQQREDYSVLLTGVPPRAWRSSMDRAIGRLYGN</sequence>
<protein>
    <submittedName>
        <fullName evidence="6">Serine/threonine protein kinase</fullName>
    </submittedName>
</protein>
<dbReference type="SMART" id="SM00220">
    <property type="entry name" value="S_TKc"/>
    <property type="match status" value="1"/>
</dbReference>
<evidence type="ECO:0000256" key="3">
    <source>
        <dbReference type="ARBA" id="ARBA00022777"/>
    </source>
</evidence>
<evidence type="ECO:0000256" key="2">
    <source>
        <dbReference type="ARBA" id="ARBA00022741"/>
    </source>
</evidence>
<gene>
    <name evidence="6" type="ORF">EYC98_15990</name>
</gene>
<feature type="domain" description="Protein kinase" evidence="5">
    <location>
        <begin position="9"/>
        <end position="271"/>
    </location>
</feature>
<dbReference type="InterPro" id="IPR000719">
    <property type="entry name" value="Prot_kinase_dom"/>
</dbReference>
<keyword evidence="3 6" id="KW-0418">Kinase</keyword>
<evidence type="ECO:0000313" key="7">
    <source>
        <dbReference type="Proteomes" id="UP001143362"/>
    </source>
</evidence>
<keyword evidence="1" id="KW-0808">Transferase</keyword>
<keyword evidence="4" id="KW-0067">ATP-binding</keyword>
<dbReference type="CDD" id="cd14014">
    <property type="entry name" value="STKc_PknB_like"/>
    <property type="match status" value="1"/>
</dbReference>
<dbReference type="Pfam" id="PF00069">
    <property type="entry name" value="Pkinase"/>
    <property type="match status" value="1"/>
</dbReference>
<dbReference type="PROSITE" id="PS50011">
    <property type="entry name" value="PROTEIN_KINASE_DOM"/>
    <property type="match status" value="1"/>
</dbReference>
<keyword evidence="7" id="KW-1185">Reference proteome</keyword>
<dbReference type="GO" id="GO:0004674">
    <property type="term" value="F:protein serine/threonine kinase activity"/>
    <property type="evidence" value="ECO:0007669"/>
    <property type="project" value="UniProtKB-KW"/>
</dbReference>
<keyword evidence="2" id="KW-0547">Nucleotide-binding</keyword>
<dbReference type="PANTHER" id="PTHR43289">
    <property type="entry name" value="MITOGEN-ACTIVATED PROTEIN KINASE KINASE KINASE 20-RELATED"/>
    <property type="match status" value="1"/>
</dbReference>
<evidence type="ECO:0000256" key="4">
    <source>
        <dbReference type="ARBA" id="ARBA00022840"/>
    </source>
</evidence>
<reference evidence="6" key="1">
    <citation type="submission" date="2019-02" db="EMBL/GenBank/DDBJ databases">
        <authorList>
            <person name="Li S.-H."/>
        </authorList>
    </citation>
    <scope>NUCLEOTIDE SEQUENCE</scope>
    <source>
        <strain evidence="6">IMCC14734</strain>
    </source>
</reference>
<dbReference type="SUPFAM" id="SSF56112">
    <property type="entry name" value="Protein kinase-like (PK-like)"/>
    <property type="match status" value="1"/>
</dbReference>
<dbReference type="Gene3D" id="1.10.510.10">
    <property type="entry name" value="Transferase(Phosphotransferase) domain 1"/>
    <property type="match status" value="1"/>
</dbReference>